<evidence type="ECO:0000256" key="4">
    <source>
        <dbReference type="ARBA" id="ARBA00022692"/>
    </source>
</evidence>
<feature type="domain" description="Mechanosensitive ion channel MscS" evidence="8">
    <location>
        <begin position="105"/>
        <end position="171"/>
    </location>
</feature>
<dbReference type="InterPro" id="IPR045275">
    <property type="entry name" value="MscS_archaea/bacteria_type"/>
</dbReference>
<dbReference type="GO" id="GO:0005886">
    <property type="term" value="C:plasma membrane"/>
    <property type="evidence" value="ECO:0007669"/>
    <property type="project" value="UniProtKB-SubCell"/>
</dbReference>
<dbReference type="InterPro" id="IPR011014">
    <property type="entry name" value="MscS_channel_TM-2"/>
</dbReference>
<dbReference type="SUPFAM" id="SSF82861">
    <property type="entry name" value="Mechanosensitive channel protein MscS (YggB), transmembrane region"/>
    <property type="match status" value="1"/>
</dbReference>
<protein>
    <submittedName>
        <fullName evidence="10">Mechanosensitive ion channel family protein</fullName>
    </submittedName>
</protein>
<feature type="transmembrane region" description="Helical" evidence="7">
    <location>
        <begin position="60"/>
        <end position="79"/>
    </location>
</feature>
<dbReference type="InterPro" id="IPR010920">
    <property type="entry name" value="LSM_dom_sf"/>
</dbReference>
<dbReference type="SUPFAM" id="SSF82689">
    <property type="entry name" value="Mechanosensitive channel protein MscS (YggB), C-terminal domain"/>
    <property type="match status" value="1"/>
</dbReference>
<evidence type="ECO:0000259" key="8">
    <source>
        <dbReference type="Pfam" id="PF00924"/>
    </source>
</evidence>
<reference evidence="10" key="1">
    <citation type="journal article" date="2021" name="PeerJ">
        <title>Extensive microbial diversity within the chicken gut microbiome revealed by metagenomics and culture.</title>
        <authorList>
            <person name="Gilroy R."/>
            <person name="Ravi A."/>
            <person name="Getino M."/>
            <person name="Pursley I."/>
            <person name="Horton D.L."/>
            <person name="Alikhan N.F."/>
            <person name="Baker D."/>
            <person name="Gharbi K."/>
            <person name="Hall N."/>
            <person name="Watson M."/>
            <person name="Adriaenssens E.M."/>
            <person name="Foster-Nyarko E."/>
            <person name="Jarju S."/>
            <person name="Secka A."/>
            <person name="Antonio M."/>
            <person name="Oren A."/>
            <person name="Chaudhuri R.R."/>
            <person name="La Ragione R."/>
            <person name="Hildebrand F."/>
            <person name="Pallen M.J."/>
        </authorList>
    </citation>
    <scope>NUCLEOTIDE SEQUENCE</scope>
    <source>
        <strain evidence="10">2189</strain>
    </source>
</reference>
<comment type="caution">
    <text evidence="10">The sequence shown here is derived from an EMBL/GenBank/DDBJ whole genome shotgun (WGS) entry which is preliminary data.</text>
</comment>
<organism evidence="10 11">
    <name type="scientific">Candidatus Borkfalkia faecavium</name>
    <dbReference type="NCBI Taxonomy" id="2838508"/>
    <lineage>
        <taxon>Bacteria</taxon>
        <taxon>Bacillati</taxon>
        <taxon>Bacillota</taxon>
        <taxon>Clostridia</taxon>
        <taxon>Christensenellales</taxon>
        <taxon>Christensenellaceae</taxon>
        <taxon>Candidatus Borkfalkia</taxon>
    </lineage>
</organism>
<dbReference type="EMBL" id="DXEW01000005">
    <property type="protein sequence ID" value="HIX49962.1"/>
    <property type="molecule type" value="Genomic_DNA"/>
</dbReference>
<evidence type="ECO:0000256" key="6">
    <source>
        <dbReference type="ARBA" id="ARBA00023136"/>
    </source>
</evidence>
<dbReference type="Pfam" id="PF21082">
    <property type="entry name" value="MS_channel_3rd"/>
    <property type="match status" value="1"/>
</dbReference>
<keyword evidence="6 7" id="KW-0472">Membrane</keyword>
<keyword evidence="3" id="KW-1003">Cell membrane</keyword>
<dbReference type="SUPFAM" id="SSF50182">
    <property type="entry name" value="Sm-like ribonucleoproteins"/>
    <property type="match status" value="1"/>
</dbReference>
<accession>A0A9D1W0B3</accession>
<dbReference type="InterPro" id="IPR023408">
    <property type="entry name" value="MscS_beta-dom_sf"/>
</dbReference>
<dbReference type="Proteomes" id="UP000886847">
    <property type="component" value="Unassembled WGS sequence"/>
</dbReference>
<evidence type="ECO:0000313" key="10">
    <source>
        <dbReference type="EMBL" id="HIX49962.1"/>
    </source>
</evidence>
<dbReference type="PANTHER" id="PTHR30221:SF1">
    <property type="entry name" value="SMALL-CONDUCTANCE MECHANOSENSITIVE CHANNEL"/>
    <property type="match status" value="1"/>
</dbReference>
<keyword evidence="5 7" id="KW-1133">Transmembrane helix</keyword>
<evidence type="ECO:0000256" key="1">
    <source>
        <dbReference type="ARBA" id="ARBA00004651"/>
    </source>
</evidence>
<evidence type="ECO:0000259" key="9">
    <source>
        <dbReference type="Pfam" id="PF21082"/>
    </source>
</evidence>
<dbReference type="GO" id="GO:0008381">
    <property type="term" value="F:mechanosensitive monoatomic ion channel activity"/>
    <property type="evidence" value="ECO:0007669"/>
    <property type="project" value="InterPro"/>
</dbReference>
<name>A0A9D1W0B3_9FIRM</name>
<dbReference type="Gene3D" id="2.30.30.60">
    <property type="match status" value="1"/>
</dbReference>
<feature type="transmembrane region" description="Helical" evidence="7">
    <location>
        <begin position="20"/>
        <end position="39"/>
    </location>
</feature>
<evidence type="ECO:0000256" key="5">
    <source>
        <dbReference type="ARBA" id="ARBA00022989"/>
    </source>
</evidence>
<dbReference type="InterPro" id="IPR011066">
    <property type="entry name" value="MscS_channel_C_sf"/>
</dbReference>
<evidence type="ECO:0000256" key="3">
    <source>
        <dbReference type="ARBA" id="ARBA00022475"/>
    </source>
</evidence>
<evidence type="ECO:0000313" key="11">
    <source>
        <dbReference type="Proteomes" id="UP000886847"/>
    </source>
</evidence>
<comment type="similarity">
    <text evidence="2">Belongs to the MscS (TC 1.A.23) family.</text>
</comment>
<dbReference type="AlphaFoldDB" id="A0A9D1W0B3"/>
<gene>
    <name evidence="10" type="ORF">H9851_01605</name>
</gene>
<dbReference type="Gene3D" id="1.10.287.1260">
    <property type="match status" value="1"/>
</dbReference>
<proteinExistence type="inferred from homology"/>
<dbReference type="Pfam" id="PF00924">
    <property type="entry name" value="MS_channel_2nd"/>
    <property type="match status" value="1"/>
</dbReference>
<feature type="domain" description="Mechanosensitive ion channel MscS C-terminal" evidence="9">
    <location>
        <begin position="180"/>
        <end position="260"/>
    </location>
</feature>
<dbReference type="InterPro" id="IPR049278">
    <property type="entry name" value="MS_channel_C"/>
</dbReference>
<dbReference type="Gene3D" id="3.30.70.100">
    <property type="match status" value="1"/>
</dbReference>
<dbReference type="PANTHER" id="PTHR30221">
    <property type="entry name" value="SMALL-CONDUCTANCE MECHANOSENSITIVE CHANNEL"/>
    <property type="match status" value="1"/>
</dbReference>
<dbReference type="InterPro" id="IPR006685">
    <property type="entry name" value="MscS_channel_2nd"/>
</dbReference>
<reference evidence="10" key="2">
    <citation type="submission" date="2021-04" db="EMBL/GenBank/DDBJ databases">
        <authorList>
            <person name="Gilroy R."/>
        </authorList>
    </citation>
    <scope>NUCLEOTIDE SEQUENCE</scope>
    <source>
        <strain evidence="10">2189</strain>
    </source>
</reference>
<keyword evidence="4 7" id="KW-0812">Transmembrane</keyword>
<sequence length="286" mass="31195">MDFLETLKQIGIDFVENTGLAIVRTLAFLVLGIVIIKIVQTIVRGATLRSKKLDSSAASFIISVITVILYVALIIVLVTSLGFSTAGIIAGFSAVALAIALALKDSLASLANGVIIIFTKPFKKGDYVKIGEYDGLVQDIRLFNTKILTYNNEEVIVPNSDVLSQEMINYSAMPLRRVCIDVPLAYGTDVAKAKQIILECVRAYRYVVPSPAPSVDLTAYGSSALNFSVKAWTPTENYWTTLFGLYEDIYNTVNANGLKIPFNQLDVRIVPDQNKNSDDSAQGGRQ</sequence>
<comment type="subcellular location">
    <subcellularLocation>
        <location evidence="1">Cell membrane</location>
        <topology evidence="1">Multi-pass membrane protein</topology>
    </subcellularLocation>
</comment>
<evidence type="ECO:0000256" key="2">
    <source>
        <dbReference type="ARBA" id="ARBA00008017"/>
    </source>
</evidence>
<feature type="transmembrane region" description="Helical" evidence="7">
    <location>
        <begin position="85"/>
        <end position="103"/>
    </location>
</feature>
<evidence type="ECO:0000256" key="7">
    <source>
        <dbReference type="SAM" id="Phobius"/>
    </source>
</evidence>